<name>A0ABS1HAC7_9BACL</name>
<comment type="caution">
    <text evidence="2">The sequence shown here is derived from an EMBL/GenBank/DDBJ whole genome shotgun (WGS) entry which is preliminary data.</text>
</comment>
<dbReference type="PANTHER" id="PTHR48094">
    <property type="entry name" value="PROTEIN/NUCLEIC ACID DEGLYCASE DJ-1-RELATED"/>
    <property type="match status" value="1"/>
</dbReference>
<proteinExistence type="predicted"/>
<dbReference type="EMBL" id="JAEOAH010000029">
    <property type="protein sequence ID" value="MBK3496369.1"/>
    <property type="molecule type" value="Genomic_DNA"/>
</dbReference>
<feature type="domain" description="DJ-1/PfpI" evidence="1">
    <location>
        <begin position="2"/>
        <end position="157"/>
    </location>
</feature>
<dbReference type="Proteomes" id="UP000618943">
    <property type="component" value="Unassembled WGS sequence"/>
</dbReference>
<gene>
    <name evidence="2" type="ORF">JFL43_16180</name>
</gene>
<sequence>MKKTAVLLYPQFSEYELTTALSILMQGGKPISVIALTKEGVSGEAGLTCIADETIDQVNYQDFDSLLLTGCMDIVSVVENERYIEFIQKIVNQENFVIASISSSPMLLAKAGLLKGKKYTVGLLEKDREQSGFFNDVDYVEDLVVQDGNIITARGSGFIQWGALFGKALNIEFEEAWYKD</sequence>
<evidence type="ECO:0000313" key="3">
    <source>
        <dbReference type="Proteomes" id="UP000618943"/>
    </source>
</evidence>
<protein>
    <submittedName>
        <fullName evidence="2">DJ-1/PfpI family protein</fullName>
    </submittedName>
</protein>
<dbReference type="InterPro" id="IPR050325">
    <property type="entry name" value="Prot/Nucl_acid_deglycase"/>
</dbReference>
<reference evidence="2 3" key="1">
    <citation type="submission" date="2020-12" db="EMBL/GenBank/DDBJ databases">
        <title>YIM B01967 draft genome.</title>
        <authorList>
            <person name="Yan X."/>
        </authorList>
    </citation>
    <scope>NUCLEOTIDE SEQUENCE [LARGE SCALE GENOMIC DNA]</scope>
    <source>
        <strain evidence="2 3">YIM B01967</strain>
    </source>
</reference>
<evidence type="ECO:0000259" key="1">
    <source>
        <dbReference type="Pfam" id="PF01965"/>
    </source>
</evidence>
<dbReference type="Gene3D" id="3.40.50.880">
    <property type="match status" value="1"/>
</dbReference>
<evidence type="ECO:0000313" key="2">
    <source>
        <dbReference type="EMBL" id="MBK3496369.1"/>
    </source>
</evidence>
<dbReference type="Pfam" id="PF01965">
    <property type="entry name" value="DJ-1_PfpI"/>
    <property type="match status" value="1"/>
</dbReference>
<dbReference type="InterPro" id="IPR029062">
    <property type="entry name" value="Class_I_gatase-like"/>
</dbReference>
<dbReference type="RefSeq" id="WP_200749842.1">
    <property type="nucleotide sequence ID" value="NZ_JAEOAH010000029.1"/>
</dbReference>
<dbReference type="PANTHER" id="PTHR48094:SF12">
    <property type="entry name" value="PARKINSON DISEASE PROTEIN 7 HOMOLOG"/>
    <property type="match status" value="1"/>
</dbReference>
<dbReference type="SUPFAM" id="SSF52317">
    <property type="entry name" value="Class I glutamine amidotransferase-like"/>
    <property type="match status" value="1"/>
</dbReference>
<accession>A0ABS1HAC7</accession>
<organism evidence="2 3">
    <name type="scientific">Viridibacillus soli</name>
    <dbReference type="NCBI Taxonomy" id="2798301"/>
    <lineage>
        <taxon>Bacteria</taxon>
        <taxon>Bacillati</taxon>
        <taxon>Bacillota</taxon>
        <taxon>Bacilli</taxon>
        <taxon>Bacillales</taxon>
        <taxon>Caryophanaceae</taxon>
        <taxon>Viridibacillus</taxon>
    </lineage>
</organism>
<keyword evidence="3" id="KW-1185">Reference proteome</keyword>
<dbReference type="InterPro" id="IPR002818">
    <property type="entry name" value="DJ-1/PfpI"/>
</dbReference>